<dbReference type="Pfam" id="PF00448">
    <property type="entry name" value="SRP54"/>
    <property type="match status" value="1"/>
</dbReference>
<name>L5M4L7_MYODS</name>
<proteinExistence type="predicted"/>
<dbReference type="SUPFAM" id="SSF52833">
    <property type="entry name" value="Thioredoxin-like"/>
    <property type="match status" value="1"/>
</dbReference>
<evidence type="ECO:0000256" key="3">
    <source>
        <dbReference type="SAM" id="MobiDB-lite"/>
    </source>
</evidence>
<dbReference type="SUPFAM" id="SSF52540">
    <property type="entry name" value="P-loop containing nucleoside triphosphate hydrolases"/>
    <property type="match status" value="1"/>
</dbReference>
<dbReference type="SMART" id="SM00962">
    <property type="entry name" value="SRP54"/>
    <property type="match status" value="1"/>
</dbReference>
<evidence type="ECO:0000313" key="6">
    <source>
        <dbReference type="Proteomes" id="UP000010556"/>
    </source>
</evidence>
<dbReference type="InterPro" id="IPR000897">
    <property type="entry name" value="SRP54_GTPase_dom"/>
</dbReference>
<dbReference type="GO" id="GO:0005525">
    <property type="term" value="F:GTP binding"/>
    <property type="evidence" value="ECO:0007669"/>
    <property type="project" value="UniProtKB-KW"/>
</dbReference>
<sequence>MDPVIIASEGVEKFKNENFEIIIVDTSGRHKQEDSLFEEMLQVANAIQPDNIVYVMDASIGQACEAQAKAFKDKVDVASVIVTKLDGHAKGGMGDIEGLIDKVNELKLDDNEALIEKLKHGRHSGRIASAKRSGAVFVVFVAGDDEQSTQMAASWEDEKVSEASSNSFVAIKIDTKSEACLQFSQIYPVVCVLSSFFIGDSGIPLEVIAGSVSADELVTRIHKVRQMHSLKGETSEANGSQSESSLSTPSTSFEPNNTSENTQSRNVELCEASPTSDTATGGEKSDHATSSQEPRGCSNPRPSEDLTVKVERLTKKLEERREEKRKEEEQREIKKEIERRKTGKEMLDYKRKQEEELTKRMLEERNRKDRR</sequence>
<feature type="region of interest" description="Disordered" evidence="3">
    <location>
        <begin position="228"/>
        <end position="371"/>
    </location>
</feature>
<feature type="compositionally biased region" description="Polar residues" evidence="3">
    <location>
        <begin position="256"/>
        <end position="266"/>
    </location>
</feature>
<dbReference type="InterPro" id="IPR036249">
    <property type="entry name" value="Thioredoxin-like_sf"/>
</dbReference>
<dbReference type="Pfam" id="PF23187">
    <property type="entry name" value="UBX7_N"/>
    <property type="match status" value="1"/>
</dbReference>
<feature type="compositionally biased region" description="Low complexity" evidence="3">
    <location>
        <begin position="240"/>
        <end position="255"/>
    </location>
</feature>
<dbReference type="GO" id="GO:0005783">
    <property type="term" value="C:endoplasmic reticulum"/>
    <property type="evidence" value="ECO:0007669"/>
    <property type="project" value="TreeGrafter"/>
</dbReference>
<accession>L5M4L7</accession>
<dbReference type="eggNOG" id="KOG2507">
    <property type="taxonomic scope" value="Eukaryota"/>
</dbReference>
<dbReference type="Gene3D" id="3.40.50.300">
    <property type="entry name" value="P-loop containing nucleotide triphosphate hydrolases"/>
    <property type="match status" value="1"/>
</dbReference>
<dbReference type="PANTHER" id="PTHR46424">
    <property type="entry name" value="UBX DOMAIN-CONTAINING PROTEIN 4"/>
    <property type="match status" value="1"/>
</dbReference>
<dbReference type="GO" id="GO:0006614">
    <property type="term" value="P:SRP-dependent cotranslational protein targeting to membrane"/>
    <property type="evidence" value="ECO:0007669"/>
    <property type="project" value="InterPro"/>
</dbReference>
<gene>
    <name evidence="5" type="ORF">MDA_GLEAN10008314</name>
</gene>
<evidence type="ECO:0000259" key="4">
    <source>
        <dbReference type="SMART" id="SM00962"/>
    </source>
</evidence>
<evidence type="ECO:0000256" key="1">
    <source>
        <dbReference type="ARBA" id="ARBA00022741"/>
    </source>
</evidence>
<dbReference type="InterPro" id="IPR027417">
    <property type="entry name" value="P-loop_NTPase"/>
</dbReference>
<dbReference type="PANTHER" id="PTHR46424:SF1">
    <property type="entry name" value="UBX DOMAIN-CONTAINING PROTEIN 4"/>
    <property type="match status" value="1"/>
</dbReference>
<evidence type="ECO:0000256" key="2">
    <source>
        <dbReference type="ARBA" id="ARBA00023134"/>
    </source>
</evidence>
<dbReference type="AlphaFoldDB" id="L5M4L7"/>
<protein>
    <submittedName>
        <fullName evidence="5">UBX domain-containing protein 4</fullName>
    </submittedName>
</protein>
<feature type="compositionally biased region" description="Basic and acidic residues" evidence="3">
    <location>
        <begin position="302"/>
        <end position="371"/>
    </location>
</feature>
<keyword evidence="2" id="KW-0342">GTP-binding</keyword>
<evidence type="ECO:0000313" key="5">
    <source>
        <dbReference type="EMBL" id="ELK33267.1"/>
    </source>
</evidence>
<feature type="domain" description="SRP54-type proteins GTP-binding" evidence="4">
    <location>
        <begin position="1"/>
        <end position="120"/>
    </location>
</feature>
<reference evidence="6" key="1">
    <citation type="journal article" date="2013" name="Science">
        <title>Comparative analysis of bat genomes provides insight into the evolution of flight and immunity.</title>
        <authorList>
            <person name="Zhang G."/>
            <person name="Cowled C."/>
            <person name="Shi Z."/>
            <person name="Huang Z."/>
            <person name="Bishop-Lilly K.A."/>
            <person name="Fang X."/>
            <person name="Wynne J.W."/>
            <person name="Xiong Z."/>
            <person name="Baker M.L."/>
            <person name="Zhao W."/>
            <person name="Tachedjian M."/>
            <person name="Zhu Y."/>
            <person name="Zhou P."/>
            <person name="Jiang X."/>
            <person name="Ng J."/>
            <person name="Yang L."/>
            <person name="Wu L."/>
            <person name="Xiao J."/>
            <person name="Feng Y."/>
            <person name="Chen Y."/>
            <person name="Sun X."/>
            <person name="Zhang Y."/>
            <person name="Marsh G.A."/>
            <person name="Crameri G."/>
            <person name="Broder C.C."/>
            <person name="Frey K.G."/>
            <person name="Wang L.F."/>
            <person name="Wang J."/>
        </authorList>
    </citation>
    <scope>NUCLEOTIDE SEQUENCE [LARGE SCALE GENOMIC DNA]</scope>
</reference>
<dbReference type="GO" id="GO:0036503">
    <property type="term" value="P:ERAD pathway"/>
    <property type="evidence" value="ECO:0007669"/>
    <property type="project" value="TreeGrafter"/>
</dbReference>
<keyword evidence="1" id="KW-0547">Nucleotide-binding</keyword>
<organism evidence="5 6">
    <name type="scientific">Myotis davidii</name>
    <name type="common">David's myotis</name>
    <dbReference type="NCBI Taxonomy" id="225400"/>
    <lineage>
        <taxon>Eukaryota</taxon>
        <taxon>Metazoa</taxon>
        <taxon>Chordata</taxon>
        <taxon>Craniata</taxon>
        <taxon>Vertebrata</taxon>
        <taxon>Euteleostomi</taxon>
        <taxon>Mammalia</taxon>
        <taxon>Eutheria</taxon>
        <taxon>Laurasiatheria</taxon>
        <taxon>Chiroptera</taxon>
        <taxon>Yangochiroptera</taxon>
        <taxon>Vespertilionidae</taxon>
        <taxon>Myotis</taxon>
    </lineage>
</organism>
<dbReference type="Proteomes" id="UP000010556">
    <property type="component" value="Unassembled WGS sequence"/>
</dbReference>
<keyword evidence="6" id="KW-1185">Reference proteome</keyword>
<dbReference type="EMBL" id="KB104462">
    <property type="protein sequence ID" value="ELK33267.1"/>
    <property type="molecule type" value="Genomic_DNA"/>
</dbReference>